<accession>A0A147BX86</accession>
<evidence type="ECO:0000313" key="2">
    <source>
        <dbReference type="EMBL" id="JAR95350.1"/>
    </source>
</evidence>
<feature type="chain" id="PRO_5007543244" evidence="1">
    <location>
        <begin position="23"/>
        <end position="295"/>
    </location>
</feature>
<protein>
    <submittedName>
        <fullName evidence="2">Putative secreted protein</fullName>
    </submittedName>
</protein>
<evidence type="ECO:0000256" key="1">
    <source>
        <dbReference type="SAM" id="SignalP"/>
    </source>
</evidence>
<feature type="signal peptide" evidence="1">
    <location>
        <begin position="1"/>
        <end position="22"/>
    </location>
</feature>
<dbReference type="InterPro" id="IPR012674">
    <property type="entry name" value="Calycin"/>
</dbReference>
<organism evidence="2">
    <name type="scientific">Ixodes ricinus</name>
    <name type="common">Common tick</name>
    <name type="synonym">Acarus ricinus</name>
    <dbReference type="NCBI Taxonomy" id="34613"/>
    <lineage>
        <taxon>Eukaryota</taxon>
        <taxon>Metazoa</taxon>
        <taxon>Ecdysozoa</taxon>
        <taxon>Arthropoda</taxon>
        <taxon>Chelicerata</taxon>
        <taxon>Arachnida</taxon>
        <taxon>Acari</taxon>
        <taxon>Parasitiformes</taxon>
        <taxon>Ixodida</taxon>
        <taxon>Ixodoidea</taxon>
        <taxon>Ixodidae</taxon>
        <taxon>Ixodinae</taxon>
        <taxon>Ixodes</taxon>
    </lineage>
</organism>
<sequence>MSSLKVVFLCLALIISPFYTTSFPDALPGYVTKECWDRARTFKISKGMKIPLAYDSAQICMYQNLQVLEVMRSLQLALTTPHTGRSICRMEVLWFNDTAERVNMKIYDTDLKGQCIARDGAVIVKARRDWRTKQISELEMPRTIGNARGRAVPRTLRKYARLLFTEYKTCLILITSFDGDKYCELFVVPNATINMHDTPCHSIYRIYCGYGRPTRGVWPNPVLSTSDDLFLQEAHKLRLLIERRDPLKEDTVFMNEFQMISEVLYHIPEANVYASTPEEAREQKAVWNRNLQGIS</sequence>
<proteinExistence type="predicted"/>
<dbReference type="Gene3D" id="2.40.128.20">
    <property type="match status" value="1"/>
</dbReference>
<name>A0A147BX86_IXORI</name>
<keyword evidence="1" id="KW-0732">Signal</keyword>
<dbReference type="EMBL" id="GEGO01000054">
    <property type="protein sequence ID" value="JAR95350.1"/>
    <property type="molecule type" value="Transcribed_RNA"/>
</dbReference>
<reference evidence="2" key="1">
    <citation type="journal article" date="2018" name="PLoS Negl. Trop. Dis.">
        <title>Sialome diversity of ticks revealed by RNAseq of single tick salivary glands.</title>
        <authorList>
            <person name="Perner J."/>
            <person name="Kropackova S."/>
            <person name="Kopacek P."/>
            <person name="Ribeiro J.M."/>
        </authorList>
    </citation>
    <scope>NUCLEOTIDE SEQUENCE</scope>
    <source>
        <strain evidence="2">Siblings of single egg batch collected in Ceske Budejovice</strain>
        <tissue evidence="2">Salivary glands</tissue>
    </source>
</reference>
<dbReference type="AlphaFoldDB" id="A0A147BX86"/>